<dbReference type="Proteomes" id="UP000005408">
    <property type="component" value="Unassembled WGS sequence"/>
</dbReference>
<feature type="transmembrane region" description="Helical" evidence="2">
    <location>
        <begin position="122"/>
        <end position="147"/>
    </location>
</feature>
<keyword evidence="2" id="KW-0812">Transmembrane</keyword>
<evidence type="ECO:0000256" key="2">
    <source>
        <dbReference type="SAM" id="Phobius"/>
    </source>
</evidence>
<evidence type="ECO:0008006" key="5">
    <source>
        <dbReference type="Google" id="ProtNLM"/>
    </source>
</evidence>
<keyword evidence="1" id="KW-0245">EGF-like domain</keyword>
<keyword evidence="4" id="KW-1185">Reference proteome</keyword>
<dbReference type="AlphaFoldDB" id="A0A8W8NTQ9"/>
<evidence type="ECO:0000313" key="4">
    <source>
        <dbReference type="Proteomes" id="UP000005408"/>
    </source>
</evidence>
<dbReference type="InterPro" id="IPR042635">
    <property type="entry name" value="MEGF10/SREC1/2-like"/>
</dbReference>
<reference evidence="3" key="1">
    <citation type="submission" date="2022-08" db="UniProtKB">
        <authorList>
            <consortium name="EnsemblMetazoa"/>
        </authorList>
    </citation>
    <scope>IDENTIFICATION</scope>
    <source>
        <strain evidence="3">05x7-T-G4-1.051#20</strain>
    </source>
</reference>
<evidence type="ECO:0000256" key="1">
    <source>
        <dbReference type="ARBA" id="ARBA00022536"/>
    </source>
</evidence>
<proteinExistence type="predicted"/>
<protein>
    <recommendedName>
        <fullName evidence="5">Multiple epidermal growth factor-like domains 10</fullName>
    </recommendedName>
</protein>
<dbReference type="Gene3D" id="2.170.300.10">
    <property type="entry name" value="Tie2 ligand-binding domain superfamily"/>
    <property type="match status" value="1"/>
</dbReference>
<dbReference type="PANTHER" id="PTHR24043:SF8">
    <property type="entry name" value="EGF-LIKE DOMAIN-CONTAINING PROTEIN"/>
    <property type="match status" value="1"/>
</dbReference>
<organism evidence="3 4">
    <name type="scientific">Magallana gigas</name>
    <name type="common">Pacific oyster</name>
    <name type="synonym">Crassostrea gigas</name>
    <dbReference type="NCBI Taxonomy" id="29159"/>
    <lineage>
        <taxon>Eukaryota</taxon>
        <taxon>Metazoa</taxon>
        <taxon>Spiralia</taxon>
        <taxon>Lophotrochozoa</taxon>
        <taxon>Mollusca</taxon>
        <taxon>Bivalvia</taxon>
        <taxon>Autobranchia</taxon>
        <taxon>Pteriomorphia</taxon>
        <taxon>Ostreida</taxon>
        <taxon>Ostreoidea</taxon>
        <taxon>Ostreidae</taxon>
        <taxon>Magallana</taxon>
    </lineage>
</organism>
<dbReference type="PANTHER" id="PTHR24043">
    <property type="entry name" value="SCAVENGER RECEPTOR CLASS F"/>
    <property type="match status" value="1"/>
</dbReference>
<keyword evidence="2" id="KW-1133">Transmembrane helix</keyword>
<accession>A0A8W8NTQ9</accession>
<dbReference type="EnsemblMetazoa" id="G7451.1">
    <property type="protein sequence ID" value="G7451.1:cds"/>
    <property type="gene ID" value="G7451"/>
</dbReference>
<dbReference type="GO" id="GO:0005044">
    <property type="term" value="F:scavenger receptor activity"/>
    <property type="evidence" value="ECO:0007669"/>
    <property type="project" value="InterPro"/>
</dbReference>
<evidence type="ECO:0000313" key="3">
    <source>
        <dbReference type="EnsemblMetazoa" id="G7451.1:cds"/>
    </source>
</evidence>
<sequence length="185" mass="20859">MSTWMDRNYMLYKDGWYGNNCSQQCTEHCRDSFDCNHVTGQCDRGCDVGWTGSFCDKECDDGTYGYDCVNNCSGHCLNNSPCNKQTGYCDRGCNPGYTNSYCSKDTANLQKVDPKLTVPPSIAWIVGFSILLAINVFVISAILIRLWRKRSKRPQNQSDTNDDGSHYQELSVSKGDKTYQTLTIT</sequence>
<name>A0A8W8NTQ9_MAGGI</name>
<keyword evidence="2" id="KW-0472">Membrane</keyword>